<dbReference type="HOGENOM" id="CLU_2011609_0_0_9"/>
<proteinExistence type="inferred from homology"/>
<name>H5Y300_9FIRM</name>
<dbReference type="InterPro" id="IPR041916">
    <property type="entry name" value="Anti_sigma_zinc_sf"/>
</dbReference>
<feature type="transmembrane region" description="Helical" evidence="3">
    <location>
        <begin position="70"/>
        <end position="91"/>
    </location>
</feature>
<sequence>MLKCYIVKDLLPGYVDGLLGEETTAEVEQHLKECDDCRSDYEKMKSPVQTPLPPTTDKEVDFLKKVRCKAWCIAVCLFVIGVLIGIAGIYIGETDDAPGAALIGILLMISLMVLGVRAAWRRR</sequence>
<reference evidence="5 6" key="1">
    <citation type="submission" date="2011-11" db="EMBL/GenBank/DDBJ databases">
        <title>The Noncontiguous Finished genome of Desulfosporosinus youngiae DSM 17734.</title>
        <authorList>
            <consortium name="US DOE Joint Genome Institute (JGI-PGF)"/>
            <person name="Lucas S."/>
            <person name="Han J."/>
            <person name="Lapidus A."/>
            <person name="Cheng J.-F."/>
            <person name="Goodwin L."/>
            <person name="Pitluck S."/>
            <person name="Peters L."/>
            <person name="Ovchinnikova G."/>
            <person name="Lu M."/>
            <person name="Land M.L."/>
            <person name="Hauser L."/>
            <person name="Pester M."/>
            <person name="Spring S."/>
            <person name="Ollivier B."/>
            <person name="Rattei T."/>
            <person name="Klenk H.-P."/>
            <person name="Wagner M."/>
            <person name="Loy A."/>
            <person name="Woyke T.J."/>
        </authorList>
    </citation>
    <scope>NUCLEOTIDE SEQUENCE [LARGE SCALE GENOMIC DNA]</scope>
    <source>
        <strain evidence="5 6">DSM 17734</strain>
    </source>
</reference>
<dbReference type="RefSeq" id="WP_007781107.1">
    <property type="nucleotide sequence ID" value="NZ_CM001441.1"/>
</dbReference>
<dbReference type="InterPro" id="IPR027383">
    <property type="entry name" value="Znf_put"/>
</dbReference>
<dbReference type="EMBL" id="CM001441">
    <property type="protein sequence ID" value="EHQ88557.1"/>
    <property type="molecule type" value="Genomic_DNA"/>
</dbReference>
<keyword evidence="6" id="KW-1185">Reference proteome</keyword>
<gene>
    <name evidence="5" type="ORF">DesyoDRAFT_1400</name>
</gene>
<evidence type="ECO:0000256" key="1">
    <source>
        <dbReference type="ARBA" id="ARBA00024353"/>
    </source>
</evidence>
<dbReference type="Gene3D" id="1.10.10.1320">
    <property type="entry name" value="Anti-sigma factor, zinc-finger domain"/>
    <property type="match status" value="1"/>
</dbReference>
<dbReference type="eggNOG" id="COG5660">
    <property type="taxonomic scope" value="Bacteria"/>
</dbReference>
<feature type="transmembrane region" description="Helical" evidence="3">
    <location>
        <begin position="97"/>
        <end position="120"/>
    </location>
</feature>
<dbReference type="OrthoDB" id="6194834at2"/>
<dbReference type="AlphaFoldDB" id="H5Y300"/>
<accession>H5Y300</accession>
<keyword evidence="3" id="KW-0472">Membrane</keyword>
<feature type="domain" description="Putative zinc-finger" evidence="4">
    <location>
        <begin position="4"/>
        <end position="38"/>
    </location>
</feature>
<evidence type="ECO:0000313" key="6">
    <source>
        <dbReference type="Proteomes" id="UP000005104"/>
    </source>
</evidence>
<evidence type="ECO:0000256" key="2">
    <source>
        <dbReference type="ARBA" id="ARBA00024438"/>
    </source>
</evidence>
<organism evidence="5 6">
    <name type="scientific">Desulfosporosinus youngiae DSM 17734</name>
    <dbReference type="NCBI Taxonomy" id="768710"/>
    <lineage>
        <taxon>Bacteria</taxon>
        <taxon>Bacillati</taxon>
        <taxon>Bacillota</taxon>
        <taxon>Clostridia</taxon>
        <taxon>Eubacteriales</taxon>
        <taxon>Desulfitobacteriaceae</taxon>
        <taxon>Desulfosporosinus</taxon>
    </lineage>
</organism>
<evidence type="ECO:0000259" key="4">
    <source>
        <dbReference type="Pfam" id="PF13490"/>
    </source>
</evidence>
<keyword evidence="3" id="KW-0812">Transmembrane</keyword>
<comment type="similarity">
    <text evidence="1">Belongs to the zinc-associated anti-sigma factor (ZAS) superfamily. Anti-sigma-W factor family.</text>
</comment>
<dbReference type="Pfam" id="PF13490">
    <property type="entry name" value="zf-HC2"/>
    <property type="match status" value="1"/>
</dbReference>
<dbReference type="STRING" id="768710.DesyoDRAFT_1400"/>
<keyword evidence="3" id="KW-1133">Transmembrane helix</keyword>
<evidence type="ECO:0000256" key="3">
    <source>
        <dbReference type="SAM" id="Phobius"/>
    </source>
</evidence>
<dbReference type="Proteomes" id="UP000005104">
    <property type="component" value="Chromosome"/>
</dbReference>
<evidence type="ECO:0000313" key="5">
    <source>
        <dbReference type="EMBL" id="EHQ88557.1"/>
    </source>
</evidence>
<protein>
    <recommendedName>
        <fullName evidence="2">Anti-sigma-W factor RsiW</fullName>
    </recommendedName>
</protein>